<feature type="region of interest" description="Disordered" evidence="1">
    <location>
        <begin position="28"/>
        <end position="52"/>
    </location>
</feature>
<evidence type="ECO:0000256" key="1">
    <source>
        <dbReference type="SAM" id="MobiDB-lite"/>
    </source>
</evidence>
<dbReference type="Proteomes" id="UP000601435">
    <property type="component" value="Unassembled WGS sequence"/>
</dbReference>
<dbReference type="EMBL" id="CAJNJA010052630">
    <property type="protein sequence ID" value="CAE7847420.1"/>
    <property type="molecule type" value="Genomic_DNA"/>
</dbReference>
<keyword evidence="3" id="KW-1185">Reference proteome</keyword>
<feature type="non-terminal residue" evidence="2">
    <location>
        <position position="95"/>
    </location>
</feature>
<comment type="caution">
    <text evidence="2">The sequence shown here is derived from an EMBL/GenBank/DDBJ whole genome shotgun (WGS) entry which is preliminary data.</text>
</comment>
<feature type="non-terminal residue" evidence="2">
    <location>
        <position position="1"/>
    </location>
</feature>
<name>A0A813A3M7_9DINO</name>
<gene>
    <name evidence="2" type="ORF">SNEC2469_LOCUS26138</name>
</gene>
<dbReference type="AlphaFoldDB" id="A0A813A3M7"/>
<evidence type="ECO:0000313" key="2">
    <source>
        <dbReference type="EMBL" id="CAE7847420.1"/>
    </source>
</evidence>
<reference evidence="2" key="1">
    <citation type="submission" date="2021-02" db="EMBL/GenBank/DDBJ databases">
        <authorList>
            <person name="Dougan E. K."/>
            <person name="Rhodes N."/>
            <person name="Thang M."/>
            <person name="Chan C."/>
        </authorList>
    </citation>
    <scope>NUCLEOTIDE SEQUENCE</scope>
</reference>
<protein>
    <submittedName>
        <fullName evidence="2">Uncharacterized protein</fullName>
    </submittedName>
</protein>
<evidence type="ECO:0000313" key="3">
    <source>
        <dbReference type="Proteomes" id="UP000601435"/>
    </source>
</evidence>
<sequence>EPVSCFCPRKGFAGGGGAAEVGVHKSLAGSAGHGSSISEAPGDQARGAGLPDAGDALDIGVWTHHVESGRPCQAVSAGFGGQREARDCCGSGPSC</sequence>
<proteinExistence type="predicted"/>
<accession>A0A813A3M7</accession>
<organism evidence="2 3">
    <name type="scientific">Symbiodinium necroappetens</name>
    <dbReference type="NCBI Taxonomy" id="1628268"/>
    <lineage>
        <taxon>Eukaryota</taxon>
        <taxon>Sar</taxon>
        <taxon>Alveolata</taxon>
        <taxon>Dinophyceae</taxon>
        <taxon>Suessiales</taxon>
        <taxon>Symbiodiniaceae</taxon>
        <taxon>Symbiodinium</taxon>
    </lineage>
</organism>